<accession>A0A285QF67</accession>
<sequence length="155" mass="16550">MTELGDLLALDAVLPSLAAANKRALFAGLGTAAAQVWGLNKATVSERLSEREKLGTTGYGNGIAVPHARIEGLTQVRGLFVRLPRPIDYAAVDELPVDLFFVLLSPTDAGTDHLKALARVSRRLRERGFADKLRGAGSRDALFVLLTGDDVRDAA</sequence>
<dbReference type="SUPFAM" id="SSF55804">
    <property type="entry name" value="Phoshotransferase/anion transport protein"/>
    <property type="match status" value="1"/>
</dbReference>
<evidence type="ECO:0000313" key="2">
    <source>
        <dbReference type="EMBL" id="SOB80461.1"/>
    </source>
</evidence>
<feature type="domain" description="PTS EIIA type-2" evidence="1">
    <location>
        <begin position="6"/>
        <end position="149"/>
    </location>
</feature>
<proteinExistence type="predicted"/>
<dbReference type="PANTHER" id="PTHR47738:SF1">
    <property type="entry name" value="NITROGEN REGULATORY PROTEIN"/>
    <property type="match status" value="1"/>
</dbReference>
<dbReference type="InterPro" id="IPR002178">
    <property type="entry name" value="PTS_EIIA_type-2_dom"/>
</dbReference>
<keyword evidence="3" id="KW-1185">Reference proteome</keyword>
<dbReference type="InterPro" id="IPR051541">
    <property type="entry name" value="PTS_SugarTrans_NitroReg"/>
</dbReference>
<evidence type="ECO:0000313" key="3">
    <source>
        <dbReference type="Proteomes" id="UP000219494"/>
    </source>
</evidence>
<reference evidence="2 3" key="1">
    <citation type="submission" date="2017-07" db="EMBL/GenBank/DDBJ databases">
        <authorList>
            <person name="Sun Z.S."/>
            <person name="Albrecht U."/>
            <person name="Echele G."/>
            <person name="Lee C.C."/>
        </authorList>
    </citation>
    <scope>NUCLEOTIDE SEQUENCE [LARGE SCALE GENOMIC DNA]</scope>
    <source>
        <strain evidence="2 3">CGMCC 1.12672</strain>
    </source>
</reference>
<dbReference type="InterPro" id="IPR016152">
    <property type="entry name" value="PTrfase/Anion_transptr"/>
</dbReference>
<dbReference type="EMBL" id="OBMI01000001">
    <property type="protein sequence ID" value="SOB80461.1"/>
    <property type="molecule type" value="Genomic_DNA"/>
</dbReference>
<organism evidence="2 3">
    <name type="scientific">Sphingomonas guangdongensis</name>
    <dbReference type="NCBI Taxonomy" id="1141890"/>
    <lineage>
        <taxon>Bacteria</taxon>
        <taxon>Pseudomonadati</taxon>
        <taxon>Pseudomonadota</taxon>
        <taxon>Alphaproteobacteria</taxon>
        <taxon>Sphingomonadales</taxon>
        <taxon>Sphingomonadaceae</taxon>
        <taxon>Sphingomonas</taxon>
    </lineage>
</organism>
<evidence type="ECO:0000259" key="1">
    <source>
        <dbReference type="PROSITE" id="PS51094"/>
    </source>
</evidence>
<dbReference type="Proteomes" id="UP000219494">
    <property type="component" value="Unassembled WGS sequence"/>
</dbReference>
<dbReference type="OrthoDB" id="95460at2"/>
<dbReference type="RefSeq" id="WP_097062887.1">
    <property type="nucleotide sequence ID" value="NZ_OBMI01000001.1"/>
</dbReference>
<gene>
    <name evidence="2" type="ORF">SAMN06297144_1073</name>
</gene>
<dbReference type="Gene3D" id="3.40.930.10">
    <property type="entry name" value="Mannitol-specific EII, Chain A"/>
    <property type="match status" value="1"/>
</dbReference>
<dbReference type="Pfam" id="PF00359">
    <property type="entry name" value="PTS_EIIA_2"/>
    <property type="match status" value="1"/>
</dbReference>
<dbReference type="PROSITE" id="PS51094">
    <property type="entry name" value="PTS_EIIA_TYPE_2"/>
    <property type="match status" value="1"/>
</dbReference>
<dbReference type="PANTHER" id="PTHR47738">
    <property type="entry name" value="PTS SYSTEM FRUCTOSE-LIKE EIIA COMPONENT-RELATED"/>
    <property type="match status" value="1"/>
</dbReference>
<dbReference type="GO" id="GO:0030295">
    <property type="term" value="F:protein kinase activator activity"/>
    <property type="evidence" value="ECO:0007669"/>
    <property type="project" value="TreeGrafter"/>
</dbReference>
<protein>
    <submittedName>
        <fullName evidence="2">PTS IIA-like nitrogen-regulatory protein PtsN</fullName>
    </submittedName>
</protein>
<dbReference type="AlphaFoldDB" id="A0A285QF67"/>
<name>A0A285QF67_9SPHN</name>
<dbReference type="CDD" id="cd00211">
    <property type="entry name" value="PTS_IIA_fru"/>
    <property type="match status" value="1"/>
</dbReference>